<gene>
    <name evidence="2" type="ORF">METZ01_LOCUS364652</name>
</gene>
<name>A0A382SRI9_9ZZZZ</name>
<keyword evidence="1" id="KW-1133">Transmembrane helix</keyword>
<keyword evidence="1" id="KW-0472">Membrane</keyword>
<keyword evidence="1" id="KW-0812">Transmembrane</keyword>
<dbReference type="EMBL" id="UINC01130622">
    <property type="protein sequence ID" value="SVD11798.1"/>
    <property type="molecule type" value="Genomic_DNA"/>
</dbReference>
<sequence>MVGAAGSPLAVEMDGDCHPYLPGVVSTDPTIDTGGIQDNWNTELMRPVGAYVISGDPASGVVPADGIIDIHDVQGQVQHPDDSTETSEGVWSAPTGWWNSIADAASKGWAAMETMMNMVSGGYIVDIIENTSIDCSIDNRALLSTVEECSALPTPVAAPCTNPYYGQMSKPRVVSTVAQECSDAFAKNPPEANKATAPCLKDAVNPMWDQFKAGIYVIFTVLLMVTLFYWITGRGHILSS</sequence>
<feature type="transmembrane region" description="Helical" evidence="1">
    <location>
        <begin position="213"/>
        <end position="231"/>
    </location>
</feature>
<proteinExistence type="predicted"/>
<organism evidence="2">
    <name type="scientific">marine metagenome</name>
    <dbReference type="NCBI Taxonomy" id="408172"/>
    <lineage>
        <taxon>unclassified sequences</taxon>
        <taxon>metagenomes</taxon>
        <taxon>ecological metagenomes</taxon>
    </lineage>
</organism>
<accession>A0A382SRI9</accession>
<evidence type="ECO:0000313" key="2">
    <source>
        <dbReference type="EMBL" id="SVD11798.1"/>
    </source>
</evidence>
<evidence type="ECO:0000256" key="1">
    <source>
        <dbReference type="SAM" id="Phobius"/>
    </source>
</evidence>
<protein>
    <submittedName>
        <fullName evidence="2">Uncharacterized protein</fullName>
    </submittedName>
</protein>
<reference evidence="2" key="1">
    <citation type="submission" date="2018-05" db="EMBL/GenBank/DDBJ databases">
        <authorList>
            <person name="Lanie J.A."/>
            <person name="Ng W.-L."/>
            <person name="Kazmierczak K.M."/>
            <person name="Andrzejewski T.M."/>
            <person name="Davidsen T.M."/>
            <person name="Wayne K.J."/>
            <person name="Tettelin H."/>
            <person name="Glass J.I."/>
            <person name="Rusch D."/>
            <person name="Podicherti R."/>
            <person name="Tsui H.-C.T."/>
            <person name="Winkler M.E."/>
        </authorList>
    </citation>
    <scope>NUCLEOTIDE SEQUENCE</scope>
</reference>
<dbReference type="AlphaFoldDB" id="A0A382SRI9"/>